<keyword evidence="3" id="KW-1185">Reference proteome</keyword>
<proteinExistence type="predicted"/>
<comment type="caution">
    <text evidence="2">The sequence shown here is derived from an EMBL/GenBank/DDBJ whole genome shotgun (WGS) entry which is preliminary data.</text>
</comment>
<evidence type="ECO:0000313" key="2">
    <source>
        <dbReference type="EMBL" id="CAH3143593.1"/>
    </source>
</evidence>
<dbReference type="EMBL" id="CALNXK010000071">
    <property type="protein sequence ID" value="CAH3143593.1"/>
    <property type="molecule type" value="Genomic_DNA"/>
</dbReference>
<reference evidence="2 3" key="1">
    <citation type="submission" date="2022-05" db="EMBL/GenBank/DDBJ databases">
        <authorList>
            <consortium name="Genoscope - CEA"/>
            <person name="William W."/>
        </authorList>
    </citation>
    <scope>NUCLEOTIDE SEQUENCE [LARGE SCALE GENOMIC DNA]</scope>
</reference>
<evidence type="ECO:0000313" key="3">
    <source>
        <dbReference type="Proteomes" id="UP001159405"/>
    </source>
</evidence>
<gene>
    <name evidence="2" type="ORF">PLOB_00043502</name>
</gene>
<accession>A0ABN8PK85</accession>
<dbReference type="PANTHER" id="PTHR47018">
    <property type="entry name" value="CXC DOMAIN-CONTAINING PROTEIN-RELATED"/>
    <property type="match status" value="1"/>
</dbReference>
<name>A0ABN8PK85_9CNID</name>
<dbReference type="PANTHER" id="PTHR47018:SF3">
    <property type="entry name" value="MYCBP-ASSOCIATED PROTEIN"/>
    <property type="match status" value="1"/>
</dbReference>
<protein>
    <submittedName>
        <fullName evidence="2">Uncharacterized protein</fullName>
    </submittedName>
</protein>
<dbReference type="Proteomes" id="UP001159405">
    <property type="component" value="Unassembled WGS sequence"/>
</dbReference>
<evidence type="ECO:0000256" key="1">
    <source>
        <dbReference type="SAM" id="MobiDB-lite"/>
    </source>
</evidence>
<sequence>MKHEIRAMTPEDKARADAKDSEQENKVAADIEFLHLIQELLKKGKILSLEDAQKVYTNILQDHLYNWFPSRKSVRQLLAENVDGIEFVSAYRRNESDRFFLSAAKIAAIEKAVKQSSHINSELEVLYDCSKIIRKEIQEANTWHFKGTLDIDAQDNVPTKLFTLLKWILSGVVSELKTEQRAEDVNRKSVLLAQQIMYQTKTDRQVRYVPQLDEEGNTFLHQREYPLQVGVGLLAHQQMRSKLVIDVLHELGVSVNYARILRVETQLAQAVLSNSSEHNIFKPPKLCKGQFIFFSVDNSDFSEDTPDGKNILHATAMVVFQRKRTKDPETILEIDATMRTKSLPQESIPDTEILQCYIPKNAQPKCSGYTLDATPSSDVTKKAEQNDLAWSVGNSIIRSRLEQVKIPTWAPYNSQVLSLTHQLTTLMKIRGGLKGLTQQPAAMARWFLVAPELSGLATQAEDMLGVQRASSPHHHDLSDAITNRYNENVQKLKDVLKVSDPFATEERHLVNIITKAVMPDDIKEGVLTRDKIGQALFETFAQERIVEARIKCLEPHEKGKSEVMEVCFAKKQKQDNLWRRTLKG</sequence>
<feature type="region of interest" description="Disordered" evidence="1">
    <location>
        <begin position="1"/>
        <end position="21"/>
    </location>
</feature>
<organism evidence="2 3">
    <name type="scientific">Porites lobata</name>
    <dbReference type="NCBI Taxonomy" id="104759"/>
    <lineage>
        <taxon>Eukaryota</taxon>
        <taxon>Metazoa</taxon>
        <taxon>Cnidaria</taxon>
        <taxon>Anthozoa</taxon>
        <taxon>Hexacorallia</taxon>
        <taxon>Scleractinia</taxon>
        <taxon>Fungiina</taxon>
        <taxon>Poritidae</taxon>
        <taxon>Porites</taxon>
    </lineage>
</organism>